<reference evidence="4" key="2">
    <citation type="submission" date="2018-07" db="EMBL/GenBank/DDBJ databases">
        <authorList>
            <person name="Quirk P.G."/>
            <person name="Krulwich T.A."/>
        </authorList>
    </citation>
    <scope>NUCLEOTIDE SEQUENCE</scope>
</reference>
<feature type="compositionally biased region" description="Acidic residues" evidence="1">
    <location>
        <begin position="223"/>
        <end position="240"/>
    </location>
</feature>
<feature type="region of interest" description="Disordered" evidence="1">
    <location>
        <begin position="178"/>
        <end position="203"/>
    </location>
</feature>
<dbReference type="AlphaFoldDB" id="A0A336MM19"/>
<sequence>MNQNIQTAVFFCKQTKNISKFIEMPDVSNEDLMKLIYRVIKKQDALEKTMHKVLELIESKKIPLPKTEFKFYPVANQGELEHICKKIEKYPDYKQSLIRFLERKNDVQIDDLFTEDFLFEFNIKGVNGKKSLEGVPLFDEIFVELKRRKGLSEKQITTVVMQVLRHIKSRIYMRIQRSRKKHGSTVHENKPSNEEGSESLEVDSTEIPIQAEYIDMDYLIKDESDDDSESPETYFDEDEEEEEVLDEYRDELNTFQPIKNDHELKTISEKIRTDPQYTRKTSLQLVTASSDGIVKLSQIFALEFMKDYALHVGNKKKRLSILLPYKAFYFDIRKKLGDSLKEIESDAALEIQSMHNRYKNQLQHKNKY</sequence>
<evidence type="ECO:0000313" key="4">
    <source>
        <dbReference type="EMBL" id="SSX30785.1"/>
    </source>
</evidence>
<feature type="region of interest" description="Disordered" evidence="1">
    <location>
        <begin position="221"/>
        <end position="240"/>
    </location>
</feature>
<evidence type="ECO:0000259" key="2">
    <source>
        <dbReference type="Pfam" id="PF16064"/>
    </source>
</evidence>
<gene>
    <name evidence="4" type="primary">CSON002869</name>
</gene>
<accession>A0A336MM19</accession>
<evidence type="ECO:0000313" key="3">
    <source>
        <dbReference type="EMBL" id="SSX11216.1"/>
    </source>
</evidence>
<evidence type="ECO:0000256" key="1">
    <source>
        <dbReference type="SAM" id="MobiDB-lite"/>
    </source>
</evidence>
<dbReference type="Pfam" id="PF16064">
    <property type="entry name" value="DUF4806"/>
    <property type="match status" value="1"/>
</dbReference>
<proteinExistence type="predicted"/>
<dbReference type="VEuPathDB" id="VectorBase:CSON002869"/>
<dbReference type="InterPro" id="IPR032071">
    <property type="entry name" value="DUF4806"/>
</dbReference>
<dbReference type="EMBL" id="UFQS01001489">
    <property type="protein sequence ID" value="SSX11216.1"/>
    <property type="molecule type" value="Genomic_DNA"/>
</dbReference>
<reference evidence="3" key="1">
    <citation type="submission" date="2018-04" db="EMBL/GenBank/DDBJ databases">
        <authorList>
            <person name="Go L.Y."/>
            <person name="Mitchell J.A."/>
        </authorList>
    </citation>
    <scope>NUCLEOTIDE SEQUENCE</scope>
    <source>
        <tissue evidence="3">Whole organism</tissue>
    </source>
</reference>
<dbReference type="EMBL" id="UFQT01001489">
    <property type="protein sequence ID" value="SSX30785.1"/>
    <property type="molecule type" value="Genomic_DNA"/>
</dbReference>
<feature type="domain" description="DUF4806" evidence="2">
    <location>
        <begin position="71"/>
        <end position="144"/>
    </location>
</feature>
<organism evidence="4">
    <name type="scientific">Culicoides sonorensis</name>
    <name type="common">Biting midge</name>
    <dbReference type="NCBI Taxonomy" id="179676"/>
    <lineage>
        <taxon>Eukaryota</taxon>
        <taxon>Metazoa</taxon>
        <taxon>Ecdysozoa</taxon>
        <taxon>Arthropoda</taxon>
        <taxon>Hexapoda</taxon>
        <taxon>Insecta</taxon>
        <taxon>Pterygota</taxon>
        <taxon>Neoptera</taxon>
        <taxon>Endopterygota</taxon>
        <taxon>Diptera</taxon>
        <taxon>Nematocera</taxon>
        <taxon>Chironomoidea</taxon>
        <taxon>Ceratopogonidae</taxon>
        <taxon>Ceratopogoninae</taxon>
        <taxon>Culicoides</taxon>
        <taxon>Monoculicoides</taxon>
    </lineage>
</organism>
<name>A0A336MM19_CULSO</name>
<protein>
    <submittedName>
        <fullName evidence="4">CSON002869 protein</fullName>
    </submittedName>
</protein>